<dbReference type="RefSeq" id="WP_168047784.1">
    <property type="nucleotide sequence ID" value="NZ_JAATJM010000002.1"/>
</dbReference>
<dbReference type="AlphaFoldDB" id="A0A7X5YLM7"/>
<keyword evidence="4" id="KW-1185">Reference proteome</keyword>
<evidence type="ECO:0000256" key="1">
    <source>
        <dbReference type="ARBA" id="ARBA00010751"/>
    </source>
</evidence>
<accession>A0A7X5YLM7</accession>
<dbReference type="PANTHER" id="PTHR34068:SF2">
    <property type="entry name" value="UPF0145 PROTEIN SCO3412"/>
    <property type="match status" value="1"/>
</dbReference>
<dbReference type="SUPFAM" id="SSF117782">
    <property type="entry name" value="YbjQ-like"/>
    <property type="match status" value="1"/>
</dbReference>
<comment type="caution">
    <text evidence="3">The sequence shown here is derived from an EMBL/GenBank/DDBJ whole genome shotgun (WGS) entry which is preliminary data.</text>
</comment>
<dbReference type="InterPro" id="IPR035439">
    <property type="entry name" value="UPF0145_dom_sf"/>
</dbReference>
<dbReference type="Gene3D" id="3.30.110.70">
    <property type="entry name" value="Hypothetical protein apc22750. Chain B"/>
    <property type="match status" value="1"/>
</dbReference>
<dbReference type="EMBL" id="JAATJM010000002">
    <property type="protein sequence ID" value="NJC41924.1"/>
    <property type="molecule type" value="Genomic_DNA"/>
</dbReference>
<dbReference type="Pfam" id="PF01906">
    <property type="entry name" value="YbjQ_1"/>
    <property type="match status" value="1"/>
</dbReference>
<dbReference type="Proteomes" id="UP000587415">
    <property type="component" value="Unassembled WGS sequence"/>
</dbReference>
<evidence type="ECO:0000313" key="4">
    <source>
        <dbReference type="Proteomes" id="UP000587415"/>
    </source>
</evidence>
<evidence type="ECO:0000313" key="3">
    <source>
        <dbReference type="EMBL" id="NJC41924.1"/>
    </source>
</evidence>
<sequence length="108" mass="11448">MLIVTTNDIPGHRVVRTLGVVRGITVRSRNAISDMVGGVQSILGGRVGAYVKLAEAARQEAYDELIAHARDMGANAILAMRYDANEIMPGITEVLAYGTAVVVEPAQA</sequence>
<name>A0A7X5YLM7_9CAUL</name>
<proteinExistence type="inferred from homology"/>
<dbReference type="InterPro" id="IPR002765">
    <property type="entry name" value="UPF0145_YbjQ-like"/>
</dbReference>
<evidence type="ECO:0000256" key="2">
    <source>
        <dbReference type="HAMAP-Rule" id="MF_00338"/>
    </source>
</evidence>
<dbReference type="PANTHER" id="PTHR34068">
    <property type="entry name" value="UPF0145 PROTEIN YBJQ"/>
    <property type="match status" value="1"/>
</dbReference>
<gene>
    <name evidence="3" type="ORF">GGQ87_002219</name>
</gene>
<dbReference type="HAMAP" id="MF_00338">
    <property type="entry name" value="UPF0145"/>
    <property type="match status" value="1"/>
</dbReference>
<comment type="similarity">
    <text evidence="1 2">Belongs to the UPF0145 family.</text>
</comment>
<protein>
    <recommendedName>
        <fullName evidence="2">UPF0145 protein GGQ87_002219</fullName>
    </recommendedName>
</protein>
<reference evidence="3 4" key="1">
    <citation type="submission" date="2020-03" db="EMBL/GenBank/DDBJ databases">
        <title>Genomic Encyclopedia of Type Strains, Phase IV (KMG-IV): sequencing the most valuable type-strain genomes for metagenomic binning, comparative biology and taxonomic classification.</title>
        <authorList>
            <person name="Goeker M."/>
        </authorList>
    </citation>
    <scope>NUCLEOTIDE SEQUENCE [LARGE SCALE GENOMIC DNA]</scope>
    <source>
        <strain evidence="3 4">DSM 4736</strain>
    </source>
</reference>
<organism evidence="3 4">
    <name type="scientific">Brevundimonas alba</name>
    <dbReference type="NCBI Taxonomy" id="74314"/>
    <lineage>
        <taxon>Bacteria</taxon>
        <taxon>Pseudomonadati</taxon>
        <taxon>Pseudomonadota</taxon>
        <taxon>Alphaproteobacteria</taxon>
        <taxon>Caulobacterales</taxon>
        <taxon>Caulobacteraceae</taxon>
        <taxon>Brevundimonas</taxon>
    </lineage>
</organism>